<feature type="transmembrane region" description="Helical" evidence="1">
    <location>
        <begin position="95"/>
        <end position="113"/>
    </location>
</feature>
<evidence type="ECO:0000256" key="1">
    <source>
        <dbReference type="SAM" id="Phobius"/>
    </source>
</evidence>
<organism evidence="2 3">
    <name type="scientific">Glossina palpalis gambiensis</name>
    <dbReference type="NCBI Taxonomy" id="67801"/>
    <lineage>
        <taxon>Eukaryota</taxon>
        <taxon>Metazoa</taxon>
        <taxon>Ecdysozoa</taxon>
        <taxon>Arthropoda</taxon>
        <taxon>Hexapoda</taxon>
        <taxon>Insecta</taxon>
        <taxon>Pterygota</taxon>
        <taxon>Neoptera</taxon>
        <taxon>Endopterygota</taxon>
        <taxon>Diptera</taxon>
        <taxon>Brachycera</taxon>
        <taxon>Muscomorpha</taxon>
        <taxon>Hippoboscoidea</taxon>
        <taxon>Glossinidae</taxon>
        <taxon>Glossina</taxon>
    </lineage>
</organism>
<dbReference type="EMBL" id="JXJN01017395">
    <property type="status" value="NOT_ANNOTATED_CDS"/>
    <property type="molecule type" value="Genomic_DNA"/>
</dbReference>
<dbReference type="VEuPathDB" id="VectorBase:GPPI035611"/>
<evidence type="ECO:0000313" key="2">
    <source>
        <dbReference type="EnsemblMetazoa" id="GPPI035611-PA"/>
    </source>
</evidence>
<evidence type="ECO:0000313" key="3">
    <source>
        <dbReference type="Proteomes" id="UP000092460"/>
    </source>
</evidence>
<keyword evidence="3" id="KW-1185">Reference proteome</keyword>
<protein>
    <submittedName>
        <fullName evidence="2">Uncharacterized protein</fullName>
    </submittedName>
</protein>
<dbReference type="EnsemblMetazoa" id="GPPI035611-RA">
    <property type="protein sequence ID" value="GPPI035611-PA"/>
    <property type="gene ID" value="GPPI035611"/>
</dbReference>
<dbReference type="EMBL" id="JXJN01017394">
    <property type="status" value="NOT_ANNOTATED_CDS"/>
    <property type="molecule type" value="Genomic_DNA"/>
</dbReference>
<dbReference type="EMBL" id="JXJN01017397">
    <property type="status" value="NOT_ANNOTATED_CDS"/>
    <property type="molecule type" value="Genomic_DNA"/>
</dbReference>
<dbReference type="EMBL" id="JXJN01017396">
    <property type="status" value="NOT_ANNOTATED_CDS"/>
    <property type="molecule type" value="Genomic_DNA"/>
</dbReference>
<sequence>MCMCVNDKKVVSCTNFSDPHNVTSQPGGAYIYSLPQCTPKIYIYYILVGCKLEKKNRECNKQKNSHSALSAFQFAPVAELISPQPSFRFRALNTYLRRHYCIFLLPVWLMVFLKCAHHARMLRYFTLQIPETIFKVTCPWLGELYNTASLRGSIRISIEDILIIEKSEEDMTKDAANKRRNRTFCSFY</sequence>
<keyword evidence="1" id="KW-1133">Transmembrane helix</keyword>
<accession>A0A1B0BNG6</accession>
<dbReference type="AlphaFoldDB" id="A0A1B0BNG6"/>
<proteinExistence type="predicted"/>
<reference evidence="3" key="1">
    <citation type="submission" date="2015-01" db="EMBL/GenBank/DDBJ databases">
        <authorList>
            <person name="Aksoy S."/>
            <person name="Warren W."/>
            <person name="Wilson R.K."/>
        </authorList>
    </citation>
    <scope>NUCLEOTIDE SEQUENCE [LARGE SCALE GENOMIC DNA]</scope>
    <source>
        <strain evidence="3">IAEA</strain>
    </source>
</reference>
<reference evidence="2" key="2">
    <citation type="submission" date="2020-05" db="UniProtKB">
        <authorList>
            <consortium name="EnsemblMetazoa"/>
        </authorList>
    </citation>
    <scope>IDENTIFICATION</scope>
    <source>
        <strain evidence="2">IAEA</strain>
    </source>
</reference>
<dbReference type="Proteomes" id="UP000092460">
    <property type="component" value="Unassembled WGS sequence"/>
</dbReference>
<name>A0A1B0BNG6_9MUSC</name>
<keyword evidence="1" id="KW-0812">Transmembrane</keyword>
<keyword evidence="1" id="KW-0472">Membrane</keyword>